<sequence length="55" mass="6142">MAHLALKVGENNDDSPCLSNLLCFDDGLEQVATFFSVLLVFVLVLFFLKFLIFSS</sequence>
<feature type="transmembrane region" description="Helical" evidence="1">
    <location>
        <begin position="31"/>
        <end position="52"/>
    </location>
</feature>
<proteinExistence type="predicted"/>
<keyword evidence="1" id="KW-0472">Membrane</keyword>
<accession>A0A445JZH7</accession>
<keyword evidence="1" id="KW-0812">Transmembrane</keyword>
<evidence type="ECO:0000256" key="1">
    <source>
        <dbReference type="SAM" id="Phobius"/>
    </source>
</evidence>
<dbReference type="EMBL" id="QZWG01000007">
    <property type="protein sequence ID" value="RZC03879.1"/>
    <property type="molecule type" value="Genomic_DNA"/>
</dbReference>
<dbReference type="AlphaFoldDB" id="A0A445JZH7"/>
<organism evidence="2 3">
    <name type="scientific">Glycine soja</name>
    <name type="common">Wild soybean</name>
    <dbReference type="NCBI Taxonomy" id="3848"/>
    <lineage>
        <taxon>Eukaryota</taxon>
        <taxon>Viridiplantae</taxon>
        <taxon>Streptophyta</taxon>
        <taxon>Embryophyta</taxon>
        <taxon>Tracheophyta</taxon>
        <taxon>Spermatophyta</taxon>
        <taxon>Magnoliopsida</taxon>
        <taxon>eudicotyledons</taxon>
        <taxon>Gunneridae</taxon>
        <taxon>Pentapetalae</taxon>
        <taxon>rosids</taxon>
        <taxon>fabids</taxon>
        <taxon>Fabales</taxon>
        <taxon>Fabaceae</taxon>
        <taxon>Papilionoideae</taxon>
        <taxon>50 kb inversion clade</taxon>
        <taxon>NPAAA clade</taxon>
        <taxon>indigoferoid/millettioid clade</taxon>
        <taxon>Phaseoleae</taxon>
        <taxon>Glycine</taxon>
        <taxon>Glycine subgen. Soja</taxon>
    </lineage>
</organism>
<protein>
    <submittedName>
        <fullName evidence="2">Uncharacterized protein</fullName>
    </submittedName>
</protein>
<evidence type="ECO:0000313" key="2">
    <source>
        <dbReference type="EMBL" id="RZC03879.1"/>
    </source>
</evidence>
<reference evidence="2 3" key="1">
    <citation type="submission" date="2018-09" db="EMBL/GenBank/DDBJ databases">
        <title>A high-quality reference genome of wild soybean provides a powerful tool to mine soybean genomes.</title>
        <authorList>
            <person name="Xie M."/>
            <person name="Chung C.Y.L."/>
            <person name="Li M.-W."/>
            <person name="Wong F.-L."/>
            <person name="Chan T.-F."/>
            <person name="Lam H.-M."/>
        </authorList>
    </citation>
    <scope>NUCLEOTIDE SEQUENCE [LARGE SCALE GENOMIC DNA]</scope>
    <source>
        <strain evidence="3">cv. W05</strain>
        <tissue evidence="2">Hypocotyl of etiolated seedlings</tissue>
    </source>
</reference>
<gene>
    <name evidence="2" type="ORF">D0Y65_018501</name>
</gene>
<dbReference type="Proteomes" id="UP000289340">
    <property type="component" value="Chromosome 7"/>
</dbReference>
<name>A0A445JZH7_GLYSO</name>
<evidence type="ECO:0000313" key="3">
    <source>
        <dbReference type="Proteomes" id="UP000289340"/>
    </source>
</evidence>
<comment type="caution">
    <text evidence="2">The sequence shown here is derived from an EMBL/GenBank/DDBJ whole genome shotgun (WGS) entry which is preliminary data.</text>
</comment>
<keyword evidence="3" id="KW-1185">Reference proteome</keyword>
<keyword evidence="1" id="KW-1133">Transmembrane helix</keyword>